<sequence length="541" mass="57212">MTQVHDPYPRVTATDHLPDADRRLFRQFGWGPASSPTHRLIHHPIEEYAAAHPAAVAVEHLGETLTYGQLDRHAERLAGVLAGFGVGPGDSVGLFLRRSLPMTVGLLGTLKAGAAYVPQDVGVAPAAQLRHVMRTARTKVVLTASDVAGLVPVPEGVALVNVDEVMSGALPAGPAQAARRAAAGRRPAVPDDACYVLFTSGTTGTPNGVVVTHRNVCNLLLTEPGGLGIRPGLAVAQLLNIAFDMASWEILGCLAHGATLLIRGRDIAATAERADVLIATPTVLSRIDPARCTRVRTVAVAGEPCPRPIADTWAGAADFYNCCGPTETTIVNTMHRHTPGTRLTIGRPTPNNTVYVLDDRLSPLPMGEVGEMWAGGDCVSAGYLDNPALNTERYAPDPFRGGGAMMFRTRDLGRWTPEGELEHLGRTDDQVKVRGFRVELDSVSAVLESVPGCRQAVTLRRDERSLVSFVTPADVDTDAARRAVSAALPYYCTPAEVHALDALPVTARGKTDRAQLHRLAAAGPVPAPAPVMSAVAQGVVS</sequence>
<keyword evidence="3" id="KW-1185">Reference proteome</keyword>
<gene>
    <name evidence="2" type="ORF">GCM10009802_60510</name>
</gene>
<dbReference type="InterPro" id="IPR010071">
    <property type="entry name" value="AA_adenyl_dom"/>
</dbReference>
<accession>A0ABN1ZSS3</accession>
<dbReference type="RefSeq" id="WP_425582484.1">
    <property type="nucleotide sequence ID" value="NZ_BAAAPF010000351.1"/>
</dbReference>
<evidence type="ECO:0000313" key="3">
    <source>
        <dbReference type="Proteomes" id="UP001500443"/>
    </source>
</evidence>
<name>A0ABN1ZSS3_9ACTN</name>
<dbReference type="Gene3D" id="3.30.300.30">
    <property type="match status" value="1"/>
</dbReference>
<dbReference type="Proteomes" id="UP001500443">
    <property type="component" value="Unassembled WGS sequence"/>
</dbReference>
<evidence type="ECO:0000259" key="1">
    <source>
        <dbReference type="Pfam" id="PF00501"/>
    </source>
</evidence>
<protein>
    <recommendedName>
        <fullName evidence="1">AMP-dependent synthetase/ligase domain-containing protein</fullName>
    </recommendedName>
</protein>
<dbReference type="InterPro" id="IPR042099">
    <property type="entry name" value="ANL_N_sf"/>
</dbReference>
<dbReference type="PANTHER" id="PTHR45527">
    <property type="entry name" value="NONRIBOSOMAL PEPTIDE SYNTHETASE"/>
    <property type="match status" value="1"/>
</dbReference>
<reference evidence="2 3" key="1">
    <citation type="journal article" date="2019" name="Int. J. Syst. Evol. Microbiol.">
        <title>The Global Catalogue of Microorganisms (GCM) 10K type strain sequencing project: providing services to taxonomists for standard genome sequencing and annotation.</title>
        <authorList>
            <consortium name="The Broad Institute Genomics Platform"/>
            <consortium name="The Broad Institute Genome Sequencing Center for Infectious Disease"/>
            <person name="Wu L."/>
            <person name="Ma J."/>
        </authorList>
    </citation>
    <scope>NUCLEOTIDE SEQUENCE [LARGE SCALE GENOMIC DNA]</scope>
    <source>
        <strain evidence="2 3">JCM 15481</strain>
    </source>
</reference>
<comment type="caution">
    <text evidence="2">The sequence shown here is derived from an EMBL/GenBank/DDBJ whole genome shotgun (WGS) entry which is preliminary data.</text>
</comment>
<dbReference type="Pfam" id="PF00501">
    <property type="entry name" value="AMP-binding"/>
    <property type="match status" value="1"/>
</dbReference>
<dbReference type="EMBL" id="BAAAPF010000351">
    <property type="protein sequence ID" value="GAA1503770.1"/>
    <property type="molecule type" value="Genomic_DNA"/>
</dbReference>
<feature type="domain" description="AMP-dependent synthetase/ligase" evidence="1">
    <location>
        <begin position="46"/>
        <end position="384"/>
    </location>
</feature>
<dbReference type="PANTHER" id="PTHR45527:SF1">
    <property type="entry name" value="FATTY ACID SYNTHASE"/>
    <property type="match status" value="1"/>
</dbReference>
<dbReference type="Gene3D" id="3.40.50.12780">
    <property type="entry name" value="N-terminal domain of ligase-like"/>
    <property type="match status" value="1"/>
</dbReference>
<dbReference type="SUPFAM" id="SSF56801">
    <property type="entry name" value="Acetyl-CoA synthetase-like"/>
    <property type="match status" value="1"/>
</dbReference>
<organism evidence="2 3">
    <name type="scientific">Streptomyces synnematoformans</name>
    <dbReference type="NCBI Taxonomy" id="415721"/>
    <lineage>
        <taxon>Bacteria</taxon>
        <taxon>Bacillati</taxon>
        <taxon>Actinomycetota</taxon>
        <taxon>Actinomycetes</taxon>
        <taxon>Kitasatosporales</taxon>
        <taxon>Streptomycetaceae</taxon>
        <taxon>Streptomyces</taxon>
    </lineage>
</organism>
<dbReference type="InterPro" id="IPR045851">
    <property type="entry name" value="AMP-bd_C_sf"/>
</dbReference>
<dbReference type="NCBIfam" id="TIGR01733">
    <property type="entry name" value="AA-adenyl-dom"/>
    <property type="match status" value="1"/>
</dbReference>
<proteinExistence type="predicted"/>
<evidence type="ECO:0000313" key="2">
    <source>
        <dbReference type="EMBL" id="GAA1503770.1"/>
    </source>
</evidence>
<dbReference type="InterPro" id="IPR000873">
    <property type="entry name" value="AMP-dep_synth/lig_dom"/>
</dbReference>